<keyword evidence="4" id="KW-1185">Reference proteome</keyword>
<dbReference type="OrthoDB" id="783072at2"/>
<dbReference type="Proteomes" id="UP000622648">
    <property type="component" value="Unassembled WGS sequence"/>
</dbReference>
<protein>
    <submittedName>
        <fullName evidence="2">Uncharacterized protein</fullName>
    </submittedName>
</protein>
<accession>A0A4R2HFC8</accession>
<sequence length="342" mass="40003">MEVKFTLSSDNGGYYLDEPVFATFKDFERSPRMPVEKSAEYAQKTTDYLSWFVRYAEAVLKGKIFLDETIVEQLFVTRKLTQTEFKQFLRCYQFVAKDYVTYLLKQINKDSIPRYQHAISELNVDLEWLIVHIERLIRRKVDKVYLLSGRRADLSPTDIYSAARELFFIEETVKTEELYLRDLKPVVMFQIRQILEIFGKDLLGYHDIEDAVGNPVKKFSQIAWKFIAYECRKTDSRISLPFKVSSISKINAWANSFVHTTYIYSSVIQYFALKYIAVIFNGSGKSIKTYDGKLKSKLDISDIKIENYNALKSDFENFLDSGKVFVVNWMHPDRTGAYIISL</sequence>
<reference evidence="1" key="4">
    <citation type="submission" date="2024-05" db="EMBL/GenBank/DDBJ databases">
        <authorList>
            <person name="Sun Q."/>
            <person name="Zhou Y."/>
        </authorList>
    </citation>
    <scope>NUCLEOTIDE SEQUENCE</scope>
    <source>
        <strain evidence="1">CGMCC 1.15644</strain>
    </source>
</reference>
<name>A0A4R2HFC8_9SPHI</name>
<gene>
    <name evidence="2" type="ORF">EV200_103424</name>
    <name evidence="1" type="ORF">GCM10011413_26640</name>
</gene>
<dbReference type="RefSeq" id="WP_132531553.1">
    <property type="nucleotide sequence ID" value="NZ_BMJO01000004.1"/>
</dbReference>
<proteinExistence type="predicted"/>
<dbReference type="Proteomes" id="UP000295684">
    <property type="component" value="Unassembled WGS sequence"/>
</dbReference>
<evidence type="ECO:0000313" key="1">
    <source>
        <dbReference type="EMBL" id="GGE58821.1"/>
    </source>
</evidence>
<reference evidence="2 3" key="3">
    <citation type="submission" date="2019-03" db="EMBL/GenBank/DDBJ databases">
        <title>Genomic Encyclopedia of Type Strains, Phase IV (KMG-IV): sequencing the most valuable type-strain genomes for metagenomic binning, comparative biology and taxonomic classification.</title>
        <authorList>
            <person name="Goeker M."/>
        </authorList>
    </citation>
    <scope>NUCLEOTIDE SEQUENCE [LARGE SCALE GENOMIC DNA]</scope>
    <source>
        <strain evidence="2 3">DSM 103236</strain>
    </source>
</reference>
<dbReference type="EMBL" id="SLWO01000003">
    <property type="protein sequence ID" value="TCO27090.1"/>
    <property type="molecule type" value="Genomic_DNA"/>
</dbReference>
<reference evidence="1" key="1">
    <citation type="journal article" date="2014" name="Int. J. Syst. Evol. Microbiol.">
        <title>Complete genome of a new Firmicutes species belonging to the dominant human colonic microbiota ('Ruminococcus bicirculans') reveals two chromosomes and a selective capacity to utilize plant glucans.</title>
        <authorList>
            <consortium name="NISC Comparative Sequencing Program"/>
            <person name="Wegmann U."/>
            <person name="Louis P."/>
            <person name="Goesmann A."/>
            <person name="Henrissat B."/>
            <person name="Duncan S.H."/>
            <person name="Flint H.J."/>
        </authorList>
    </citation>
    <scope>NUCLEOTIDE SEQUENCE</scope>
    <source>
        <strain evidence="1">CGMCC 1.15644</strain>
    </source>
</reference>
<dbReference type="AlphaFoldDB" id="A0A4R2HFC8"/>
<reference evidence="4" key="2">
    <citation type="journal article" date="2019" name="Int. J. Syst. Evol. Microbiol.">
        <title>The Global Catalogue of Microorganisms (GCM) 10K type strain sequencing project: providing services to taxonomists for standard genome sequencing and annotation.</title>
        <authorList>
            <consortium name="The Broad Institute Genomics Platform"/>
            <consortium name="The Broad Institute Genome Sequencing Center for Infectious Disease"/>
            <person name="Wu L."/>
            <person name="Ma J."/>
        </authorList>
    </citation>
    <scope>NUCLEOTIDE SEQUENCE [LARGE SCALE GENOMIC DNA]</scope>
    <source>
        <strain evidence="4">CGMCC 1.15644</strain>
    </source>
</reference>
<evidence type="ECO:0000313" key="4">
    <source>
        <dbReference type="Proteomes" id="UP000622648"/>
    </source>
</evidence>
<dbReference type="EMBL" id="BMJO01000004">
    <property type="protein sequence ID" value="GGE58821.1"/>
    <property type="molecule type" value="Genomic_DNA"/>
</dbReference>
<organism evidence="2 3">
    <name type="scientific">Pedobacter psychrotolerans</name>
    <dbReference type="NCBI Taxonomy" id="1843235"/>
    <lineage>
        <taxon>Bacteria</taxon>
        <taxon>Pseudomonadati</taxon>
        <taxon>Bacteroidota</taxon>
        <taxon>Sphingobacteriia</taxon>
        <taxon>Sphingobacteriales</taxon>
        <taxon>Sphingobacteriaceae</taxon>
        <taxon>Pedobacter</taxon>
    </lineage>
</organism>
<evidence type="ECO:0000313" key="3">
    <source>
        <dbReference type="Proteomes" id="UP000295684"/>
    </source>
</evidence>
<evidence type="ECO:0000313" key="2">
    <source>
        <dbReference type="EMBL" id="TCO27090.1"/>
    </source>
</evidence>
<comment type="caution">
    <text evidence="2">The sequence shown here is derived from an EMBL/GenBank/DDBJ whole genome shotgun (WGS) entry which is preliminary data.</text>
</comment>